<evidence type="ECO:0000256" key="3">
    <source>
        <dbReference type="ARBA" id="ARBA00011233"/>
    </source>
</evidence>
<dbReference type="Proteomes" id="UP000662904">
    <property type="component" value="Chromosome"/>
</dbReference>
<evidence type="ECO:0000313" key="7">
    <source>
        <dbReference type="Proteomes" id="UP000662904"/>
    </source>
</evidence>
<dbReference type="InterPro" id="IPR013785">
    <property type="entry name" value="Aldolase_TIM"/>
</dbReference>
<protein>
    <submittedName>
        <fullName evidence="6">KHG/KDPG aldolase</fullName>
    </submittedName>
</protein>
<evidence type="ECO:0000313" key="6">
    <source>
        <dbReference type="EMBL" id="QSQ08669.1"/>
    </source>
</evidence>
<dbReference type="Pfam" id="PF01081">
    <property type="entry name" value="Aldolase"/>
    <property type="match status" value="1"/>
</dbReference>
<dbReference type="GO" id="GO:0016829">
    <property type="term" value="F:lyase activity"/>
    <property type="evidence" value="ECO:0007669"/>
    <property type="project" value="UniProtKB-KW"/>
</dbReference>
<comment type="pathway">
    <text evidence="1">Carbohydrate acid metabolism.</text>
</comment>
<keyword evidence="7" id="KW-1185">Reference proteome</keyword>
<organism evidence="6 7">
    <name type="scientific">Koleobacter methoxysyntrophicus</name>
    <dbReference type="NCBI Taxonomy" id="2751313"/>
    <lineage>
        <taxon>Bacteria</taxon>
        <taxon>Bacillati</taxon>
        <taxon>Bacillota</taxon>
        <taxon>Clostridia</taxon>
        <taxon>Koleobacterales</taxon>
        <taxon>Koleobacteraceae</taxon>
        <taxon>Koleobacter</taxon>
    </lineage>
</organism>
<keyword evidence="4" id="KW-0456">Lyase</keyword>
<gene>
    <name evidence="6" type="primary">kdgA_1</name>
    <name evidence="6" type="ORF">H0A61_01007</name>
</gene>
<dbReference type="CDD" id="cd00452">
    <property type="entry name" value="KDPG_aldolase"/>
    <property type="match status" value="1"/>
</dbReference>
<proteinExistence type="inferred from homology"/>
<sequence length="217" mass="23143">MIPKYETLKRILDCGIIAVVRAKSPEQALKIAEACKEGGITSIEITMTVPGAIDVIKQVASTYPKDQILVGAGTVLDAETARAAMLAGAEYIVSPHLNQEVVKICNRYQKICMPGAMSIKEIVEAMEAGADVVKLFPGSLFGPKAIKAIKGPLPQAELVPTGGVSLDNVEEWIKAGAAAVGVGGDLTKEAIQKNDYSIITQKARQFVEKIKKARQKL</sequence>
<dbReference type="NCBIfam" id="NF005119">
    <property type="entry name" value="PRK06552.1"/>
    <property type="match status" value="1"/>
</dbReference>
<evidence type="ECO:0000256" key="4">
    <source>
        <dbReference type="ARBA" id="ARBA00023239"/>
    </source>
</evidence>
<dbReference type="InterPro" id="IPR000887">
    <property type="entry name" value="Aldlse_KDPG_KHG"/>
</dbReference>
<name>A0A8A0RMB7_9FIRM</name>
<dbReference type="Gene3D" id="3.20.20.70">
    <property type="entry name" value="Aldolase class I"/>
    <property type="match status" value="1"/>
</dbReference>
<evidence type="ECO:0000256" key="1">
    <source>
        <dbReference type="ARBA" id="ARBA00004761"/>
    </source>
</evidence>
<dbReference type="PANTHER" id="PTHR30246">
    <property type="entry name" value="2-KETO-3-DEOXY-6-PHOSPHOGLUCONATE ALDOLASE"/>
    <property type="match status" value="1"/>
</dbReference>
<reference evidence="6" key="1">
    <citation type="submission" date="2020-07" db="EMBL/GenBank/DDBJ databases">
        <title>Koleobacter methoxysyntrophicus gen. nov., sp. nov., a novel anaerobic bacterium isolated from deep subsurface oil field and proposal of Koleobacterales ord. nov. in the phylum Firmicutes.</title>
        <authorList>
            <person name="Sakamoto S."/>
            <person name="Tamaki H."/>
        </authorList>
    </citation>
    <scope>NUCLEOTIDE SEQUENCE</scope>
    <source>
        <strain evidence="6">NRmbB1</strain>
    </source>
</reference>
<dbReference type="RefSeq" id="WP_241754952.1">
    <property type="nucleotide sequence ID" value="NZ_CP059066.1"/>
</dbReference>
<accession>A0A8A0RMB7</accession>
<comment type="similarity">
    <text evidence="2">Belongs to the KHG/KDPG aldolase family.</text>
</comment>
<keyword evidence="5" id="KW-0119">Carbohydrate metabolism</keyword>
<dbReference type="SUPFAM" id="SSF51569">
    <property type="entry name" value="Aldolase"/>
    <property type="match status" value="1"/>
</dbReference>
<dbReference type="KEGG" id="kme:H0A61_01007"/>
<evidence type="ECO:0000256" key="5">
    <source>
        <dbReference type="ARBA" id="ARBA00023277"/>
    </source>
</evidence>
<dbReference type="AlphaFoldDB" id="A0A8A0RMB7"/>
<dbReference type="EMBL" id="CP059066">
    <property type="protein sequence ID" value="QSQ08669.1"/>
    <property type="molecule type" value="Genomic_DNA"/>
</dbReference>
<dbReference type="NCBIfam" id="TIGR01182">
    <property type="entry name" value="eda"/>
    <property type="match status" value="1"/>
</dbReference>
<comment type="subunit">
    <text evidence="3">Homotrimer.</text>
</comment>
<dbReference type="PANTHER" id="PTHR30246:SF1">
    <property type="entry name" value="2-DEHYDRO-3-DEOXY-6-PHOSPHOGALACTONATE ALDOLASE-RELATED"/>
    <property type="match status" value="1"/>
</dbReference>
<evidence type="ECO:0000256" key="2">
    <source>
        <dbReference type="ARBA" id="ARBA00006906"/>
    </source>
</evidence>